<name>A0ABW6HJF7_9FLAO</name>
<protein>
    <submittedName>
        <fullName evidence="1">Uncharacterized protein</fullName>
    </submittedName>
</protein>
<accession>A0ABW6HJF7</accession>
<comment type="caution">
    <text evidence="1">The sequence shown here is derived from an EMBL/GenBank/DDBJ whole genome shotgun (WGS) entry which is preliminary data.</text>
</comment>
<dbReference type="RefSeq" id="WP_379856999.1">
    <property type="nucleotide sequence ID" value="NZ_JBHZQA010000002.1"/>
</dbReference>
<organism evidence="1 2">
    <name type="scientific">Flavobacterium fructosi</name>
    <dbReference type="NCBI Taxonomy" id="3230416"/>
    <lineage>
        <taxon>Bacteria</taxon>
        <taxon>Pseudomonadati</taxon>
        <taxon>Bacteroidota</taxon>
        <taxon>Flavobacteriia</taxon>
        <taxon>Flavobacteriales</taxon>
        <taxon>Flavobacteriaceae</taxon>
        <taxon>Flavobacterium</taxon>
    </lineage>
</organism>
<evidence type="ECO:0000313" key="1">
    <source>
        <dbReference type="EMBL" id="MFE3847166.1"/>
    </source>
</evidence>
<evidence type="ECO:0000313" key="2">
    <source>
        <dbReference type="Proteomes" id="UP001600039"/>
    </source>
</evidence>
<proteinExistence type="predicted"/>
<dbReference type="Proteomes" id="UP001600039">
    <property type="component" value="Unassembled WGS sequence"/>
</dbReference>
<keyword evidence="2" id="KW-1185">Reference proteome</keyword>
<dbReference type="EMBL" id="JBHZQA010000002">
    <property type="protein sequence ID" value="MFE3847166.1"/>
    <property type="molecule type" value="Genomic_DNA"/>
</dbReference>
<gene>
    <name evidence="1" type="ORF">ACFX5D_04185</name>
</gene>
<sequence>MAFIHTKKQLEAYKKKIELQRDLLPLSDIFTEEDKGAIDTIYRDLIEICNYRLLSFS</sequence>
<reference evidence="1 2" key="1">
    <citation type="submission" date="2024-06" db="EMBL/GenBank/DDBJ databases">
        <title>Flavobacterium spp. isolated from glacier.</title>
        <authorList>
            <person name="Han D."/>
        </authorList>
    </citation>
    <scope>NUCLEOTIDE SEQUENCE [LARGE SCALE GENOMIC DNA]</scope>
    <source>
        <strain evidence="1 2">LB3P45</strain>
    </source>
</reference>